<evidence type="ECO:0000256" key="1">
    <source>
        <dbReference type="ARBA" id="ARBA00000085"/>
    </source>
</evidence>
<dbReference type="InterPro" id="IPR003660">
    <property type="entry name" value="HAMP_dom"/>
</dbReference>
<dbReference type="InterPro" id="IPR036890">
    <property type="entry name" value="HATPase_C_sf"/>
</dbReference>
<organism evidence="16 17">
    <name type="scientific">Nocardia macrotermitis</name>
    <dbReference type="NCBI Taxonomy" id="2585198"/>
    <lineage>
        <taxon>Bacteria</taxon>
        <taxon>Bacillati</taxon>
        <taxon>Actinomycetota</taxon>
        <taxon>Actinomycetes</taxon>
        <taxon>Mycobacteriales</taxon>
        <taxon>Nocardiaceae</taxon>
        <taxon>Nocardia</taxon>
    </lineage>
</organism>
<dbReference type="EMBL" id="WEGK01000006">
    <property type="protein sequence ID" value="MQY20281.1"/>
    <property type="molecule type" value="Genomic_DNA"/>
</dbReference>
<dbReference type="RefSeq" id="WP_153411027.1">
    <property type="nucleotide sequence ID" value="NZ_WEGK01000006.1"/>
</dbReference>
<evidence type="ECO:0000256" key="7">
    <source>
        <dbReference type="ARBA" id="ARBA00022692"/>
    </source>
</evidence>
<dbReference type="Gene3D" id="6.10.340.10">
    <property type="match status" value="1"/>
</dbReference>
<keyword evidence="7 13" id="KW-0812">Transmembrane</keyword>
<dbReference type="CDD" id="cd00082">
    <property type="entry name" value="HisKA"/>
    <property type="match status" value="1"/>
</dbReference>
<keyword evidence="5" id="KW-0597">Phosphoprotein</keyword>
<dbReference type="InterPro" id="IPR036097">
    <property type="entry name" value="HisK_dim/P_sf"/>
</dbReference>
<feature type="domain" description="HAMP" evidence="15">
    <location>
        <begin position="272"/>
        <end position="334"/>
    </location>
</feature>
<dbReference type="CDD" id="cd00075">
    <property type="entry name" value="HATPase"/>
    <property type="match status" value="1"/>
</dbReference>
<evidence type="ECO:0000259" key="15">
    <source>
        <dbReference type="PROSITE" id="PS50885"/>
    </source>
</evidence>
<dbReference type="InterPro" id="IPR003594">
    <property type="entry name" value="HATPase_dom"/>
</dbReference>
<dbReference type="PANTHER" id="PTHR45436">
    <property type="entry name" value="SENSOR HISTIDINE KINASE YKOH"/>
    <property type="match status" value="1"/>
</dbReference>
<evidence type="ECO:0000256" key="10">
    <source>
        <dbReference type="ARBA" id="ARBA00023012"/>
    </source>
</evidence>
<dbReference type="CDD" id="cd06225">
    <property type="entry name" value="HAMP"/>
    <property type="match status" value="1"/>
</dbReference>
<evidence type="ECO:0000256" key="2">
    <source>
        <dbReference type="ARBA" id="ARBA00001968"/>
    </source>
</evidence>
<comment type="caution">
    <text evidence="16">The sequence shown here is derived from an EMBL/GenBank/DDBJ whole genome shotgun (WGS) entry which is preliminary data.</text>
</comment>
<keyword evidence="9 13" id="KW-1133">Transmembrane helix</keyword>
<dbReference type="PANTHER" id="PTHR45436:SF5">
    <property type="entry name" value="SENSOR HISTIDINE KINASE TRCS"/>
    <property type="match status" value="1"/>
</dbReference>
<feature type="region of interest" description="Disordered" evidence="12">
    <location>
        <begin position="16"/>
        <end position="64"/>
    </location>
</feature>
<evidence type="ECO:0000259" key="14">
    <source>
        <dbReference type="PROSITE" id="PS50109"/>
    </source>
</evidence>
<dbReference type="InterPro" id="IPR003661">
    <property type="entry name" value="HisK_dim/P_dom"/>
</dbReference>
<dbReference type="Pfam" id="PF00672">
    <property type="entry name" value="HAMP"/>
    <property type="match status" value="1"/>
</dbReference>
<evidence type="ECO:0000256" key="4">
    <source>
        <dbReference type="ARBA" id="ARBA00012438"/>
    </source>
</evidence>
<dbReference type="GO" id="GO:0005509">
    <property type="term" value="F:calcium ion binding"/>
    <property type="evidence" value="ECO:0007669"/>
    <property type="project" value="UniProtKB-ARBA"/>
</dbReference>
<gene>
    <name evidence="16" type="primary">tcrY_1</name>
    <name evidence="16" type="ORF">NRB20_33820</name>
</gene>
<dbReference type="Gene3D" id="3.30.565.10">
    <property type="entry name" value="Histidine kinase-like ATPase, C-terminal domain"/>
    <property type="match status" value="1"/>
</dbReference>
<keyword evidence="6 16" id="KW-0808">Transferase</keyword>
<reference evidence="16 17" key="1">
    <citation type="submission" date="2019-10" db="EMBL/GenBank/DDBJ databases">
        <title>Nocardia macrotermitis sp. nov. and Nocardia aurantia sp. nov., isolated from the gut of fungus growing-termite Macrotermes natalensis.</title>
        <authorList>
            <person name="Benndorf R."/>
            <person name="Schwitalla J."/>
            <person name="Martin K."/>
            <person name="De Beer W."/>
            <person name="Kaster A.-K."/>
            <person name="Vollmers J."/>
            <person name="Poulsen M."/>
            <person name="Beemelmanns C."/>
        </authorList>
    </citation>
    <scope>NUCLEOTIDE SEQUENCE [LARGE SCALE GENOMIC DNA]</scope>
    <source>
        <strain evidence="16 17">RB20</strain>
    </source>
</reference>
<dbReference type="InterPro" id="IPR005467">
    <property type="entry name" value="His_kinase_dom"/>
</dbReference>
<keyword evidence="17" id="KW-1185">Reference proteome</keyword>
<feature type="domain" description="Histidine kinase" evidence="14">
    <location>
        <begin position="349"/>
        <end position="563"/>
    </location>
</feature>
<dbReference type="SMART" id="SM00304">
    <property type="entry name" value="HAMP"/>
    <property type="match status" value="1"/>
</dbReference>
<dbReference type="SMART" id="SM00387">
    <property type="entry name" value="HATPase_c"/>
    <property type="match status" value="1"/>
</dbReference>
<dbReference type="AlphaFoldDB" id="A0A7K0D3T9"/>
<comment type="subcellular location">
    <subcellularLocation>
        <location evidence="3">Cell membrane</location>
    </subcellularLocation>
</comment>
<dbReference type="Pfam" id="PF02518">
    <property type="entry name" value="HATPase_c"/>
    <property type="match status" value="1"/>
</dbReference>
<dbReference type="PROSITE" id="PS50109">
    <property type="entry name" value="HIS_KIN"/>
    <property type="match status" value="1"/>
</dbReference>
<dbReference type="OrthoDB" id="9786919at2"/>
<keyword evidence="8 16" id="KW-0418">Kinase</keyword>
<keyword evidence="11 13" id="KW-0472">Membrane</keyword>
<dbReference type="PRINTS" id="PR00344">
    <property type="entry name" value="BCTRLSENSOR"/>
</dbReference>
<dbReference type="InterPro" id="IPR004358">
    <property type="entry name" value="Sig_transdc_His_kin-like_C"/>
</dbReference>
<evidence type="ECO:0000256" key="6">
    <source>
        <dbReference type="ARBA" id="ARBA00022679"/>
    </source>
</evidence>
<evidence type="ECO:0000256" key="9">
    <source>
        <dbReference type="ARBA" id="ARBA00022989"/>
    </source>
</evidence>
<feature type="compositionally biased region" description="Basic and acidic residues" evidence="12">
    <location>
        <begin position="24"/>
        <end position="36"/>
    </location>
</feature>
<accession>A0A7K0D3T9</accession>
<proteinExistence type="predicted"/>
<evidence type="ECO:0000256" key="3">
    <source>
        <dbReference type="ARBA" id="ARBA00004236"/>
    </source>
</evidence>
<dbReference type="Gene3D" id="1.10.287.130">
    <property type="match status" value="1"/>
</dbReference>
<dbReference type="Proteomes" id="UP000438448">
    <property type="component" value="Unassembled WGS sequence"/>
</dbReference>
<evidence type="ECO:0000313" key="16">
    <source>
        <dbReference type="EMBL" id="MQY20281.1"/>
    </source>
</evidence>
<dbReference type="FunFam" id="1.10.287.130:FF:000001">
    <property type="entry name" value="Two-component sensor histidine kinase"/>
    <property type="match status" value="1"/>
</dbReference>
<dbReference type="InterPro" id="IPR050428">
    <property type="entry name" value="TCS_sensor_his_kinase"/>
</dbReference>
<dbReference type="Pfam" id="PF00512">
    <property type="entry name" value="HisKA"/>
    <property type="match status" value="1"/>
</dbReference>
<sequence length="571" mass="60248">MSSSLLPEPPVAGAAAVPLRRHYSGHDAHESARDTADSGTSRRHSRAGSVRESAGESDSYRRSGRWSPRRWSLRLRLLVGQVLLLVLVVVGIGAATELALQQFLVHQLDTQLMDTEKHALMDSGGGSLVGPLPADWSAHPPPRLPDATTSGAGPTFLNRGGIQPDSIGAMVADGKVTAAGKIGSDGSQVALSDTAKSQLASLTTDGRPVTIDLDGVGSYRVVASQTYKHVTIVTGLPMDSVNATLMRGLLVSVIVTIVALAVAITVGVWVIRRALAPLDRVASTAARVARLPLDRGEVELPVRVPAADSDPGTEVGKLGAAVNRMLEHIAGALSARHDSEIRVRQFVADASHELRTPLAAIRGYTELAQRNRDEVPPIVAEAMGRVDAAAHRMSGLVEDLLLLARLDSGRPLERQPVDLTPLTVDAISDAHIAGPDHHWDLSLPDTPVMVLGDVARLHQVLANLLTNARVHTPPGTSVLATLQVDTDSAVWTVRDDGPGIPATLQPEVFQRFARGDSSRSRHAGSTGLGLAIVAAVVKAHGGEITVDSEPGRTEFKVRLPLVRPSTAESTA</sequence>
<dbReference type="SMART" id="SM00388">
    <property type="entry name" value="HisKA"/>
    <property type="match status" value="1"/>
</dbReference>
<keyword evidence="10" id="KW-0902">Two-component regulatory system</keyword>
<feature type="transmembrane region" description="Helical" evidence="13">
    <location>
        <begin position="249"/>
        <end position="271"/>
    </location>
</feature>
<dbReference type="PROSITE" id="PS50885">
    <property type="entry name" value="HAMP"/>
    <property type="match status" value="1"/>
</dbReference>
<dbReference type="EC" id="2.7.13.3" evidence="4"/>
<comment type="cofactor">
    <cofactor evidence="2">
        <name>a divalent metal cation</name>
        <dbReference type="ChEBI" id="CHEBI:60240"/>
    </cofactor>
</comment>
<comment type="catalytic activity">
    <reaction evidence="1">
        <text>ATP + protein L-histidine = ADP + protein N-phospho-L-histidine.</text>
        <dbReference type="EC" id="2.7.13.3"/>
    </reaction>
</comment>
<dbReference type="SUPFAM" id="SSF47384">
    <property type="entry name" value="Homodimeric domain of signal transducing histidine kinase"/>
    <property type="match status" value="1"/>
</dbReference>
<evidence type="ECO:0000256" key="13">
    <source>
        <dbReference type="SAM" id="Phobius"/>
    </source>
</evidence>
<feature type="transmembrane region" description="Helical" evidence="13">
    <location>
        <begin position="75"/>
        <end position="95"/>
    </location>
</feature>
<evidence type="ECO:0000256" key="5">
    <source>
        <dbReference type="ARBA" id="ARBA00022553"/>
    </source>
</evidence>
<evidence type="ECO:0000256" key="12">
    <source>
        <dbReference type="SAM" id="MobiDB-lite"/>
    </source>
</evidence>
<dbReference type="SUPFAM" id="SSF55874">
    <property type="entry name" value="ATPase domain of HSP90 chaperone/DNA topoisomerase II/histidine kinase"/>
    <property type="match status" value="1"/>
</dbReference>
<name>A0A7K0D3T9_9NOCA</name>
<dbReference type="GO" id="GO:0005886">
    <property type="term" value="C:plasma membrane"/>
    <property type="evidence" value="ECO:0007669"/>
    <property type="project" value="UniProtKB-SubCell"/>
</dbReference>
<evidence type="ECO:0000313" key="17">
    <source>
        <dbReference type="Proteomes" id="UP000438448"/>
    </source>
</evidence>
<dbReference type="GO" id="GO:0000155">
    <property type="term" value="F:phosphorelay sensor kinase activity"/>
    <property type="evidence" value="ECO:0007669"/>
    <property type="project" value="InterPro"/>
</dbReference>
<evidence type="ECO:0000256" key="11">
    <source>
        <dbReference type="ARBA" id="ARBA00023136"/>
    </source>
</evidence>
<evidence type="ECO:0000256" key="8">
    <source>
        <dbReference type="ARBA" id="ARBA00022777"/>
    </source>
</evidence>
<dbReference type="FunFam" id="3.30.565.10:FF:000006">
    <property type="entry name" value="Sensor histidine kinase WalK"/>
    <property type="match status" value="1"/>
</dbReference>
<protein>
    <recommendedName>
        <fullName evidence="4">histidine kinase</fullName>
        <ecNumber evidence="4">2.7.13.3</ecNumber>
    </recommendedName>
</protein>